<comment type="caution">
    <text evidence="2">The sequence shown here is derived from an EMBL/GenBank/DDBJ whole genome shotgun (WGS) entry which is preliminary data.</text>
</comment>
<dbReference type="EMBL" id="JANPWB010000015">
    <property type="protein sequence ID" value="KAJ1091990.1"/>
    <property type="molecule type" value="Genomic_DNA"/>
</dbReference>
<keyword evidence="3" id="KW-1185">Reference proteome</keyword>
<accession>A0AAV7LN68</accession>
<dbReference type="AlphaFoldDB" id="A0AAV7LN68"/>
<gene>
    <name evidence="2" type="ORF">NDU88_005104</name>
</gene>
<evidence type="ECO:0000256" key="1">
    <source>
        <dbReference type="SAM" id="MobiDB-lite"/>
    </source>
</evidence>
<feature type="region of interest" description="Disordered" evidence="1">
    <location>
        <begin position="1"/>
        <end position="45"/>
    </location>
</feature>
<protein>
    <submittedName>
        <fullName evidence="2">Uncharacterized protein</fullName>
    </submittedName>
</protein>
<name>A0AAV7LN68_PLEWA</name>
<dbReference type="Proteomes" id="UP001066276">
    <property type="component" value="Chromosome 11"/>
</dbReference>
<proteinExistence type="predicted"/>
<reference evidence="2" key="1">
    <citation type="journal article" date="2022" name="bioRxiv">
        <title>Sequencing and chromosome-scale assembly of the giantPleurodeles waltlgenome.</title>
        <authorList>
            <person name="Brown T."/>
            <person name="Elewa A."/>
            <person name="Iarovenko S."/>
            <person name="Subramanian E."/>
            <person name="Araus A.J."/>
            <person name="Petzold A."/>
            <person name="Susuki M."/>
            <person name="Suzuki K.-i.T."/>
            <person name="Hayashi T."/>
            <person name="Toyoda A."/>
            <person name="Oliveira C."/>
            <person name="Osipova E."/>
            <person name="Leigh N.D."/>
            <person name="Simon A."/>
            <person name="Yun M.H."/>
        </authorList>
    </citation>
    <scope>NUCLEOTIDE SEQUENCE</scope>
    <source>
        <strain evidence="2">20211129_DDA</strain>
        <tissue evidence="2">Liver</tissue>
    </source>
</reference>
<organism evidence="2 3">
    <name type="scientific">Pleurodeles waltl</name>
    <name type="common">Iberian ribbed newt</name>
    <dbReference type="NCBI Taxonomy" id="8319"/>
    <lineage>
        <taxon>Eukaryota</taxon>
        <taxon>Metazoa</taxon>
        <taxon>Chordata</taxon>
        <taxon>Craniata</taxon>
        <taxon>Vertebrata</taxon>
        <taxon>Euteleostomi</taxon>
        <taxon>Amphibia</taxon>
        <taxon>Batrachia</taxon>
        <taxon>Caudata</taxon>
        <taxon>Salamandroidea</taxon>
        <taxon>Salamandridae</taxon>
        <taxon>Pleurodelinae</taxon>
        <taxon>Pleurodeles</taxon>
    </lineage>
</organism>
<sequence length="106" mass="11131">MERSRPVERRRPPAAKQRGGRATRAGLAPGLAVGRGDPCGPPGELVRPERPALGLSHEAVRLQKVEQPLQQGLRTGTGAPRILPLLAGDRALEEGVGPPPGGRTTK</sequence>
<evidence type="ECO:0000313" key="2">
    <source>
        <dbReference type="EMBL" id="KAJ1091990.1"/>
    </source>
</evidence>
<evidence type="ECO:0000313" key="3">
    <source>
        <dbReference type="Proteomes" id="UP001066276"/>
    </source>
</evidence>
<feature type="compositionally biased region" description="Basic and acidic residues" evidence="1">
    <location>
        <begin position="1"/>
        <end position="11"/>
    </location>
</feature>